<feature type="binding site" evidence="5">
    <location>
        <position position="171"/>
    </location>
    <ligand>
        <name>S-adenosyl-L-methionine</name>
        <dbReference type="ChEBI" id="CHEBI:59789"/>
    </ligand>
</feature>
<evidence type="ECO:0000256" key="6">
    <source>
        <dbReference type="SAM" id="MobiDB-lite"/>
    </source>
</evidence>
<accession>A0ABQ8FIV9</accession>
<comment type="subcellular location">
    <subcellularLocation>
        <location evidence="5">Mitochondrion inner membrane</location>
        <topology evidence="5">Peripheral membrane protein</topology>
        <orientation evidence="5">Matrix side</orientation>
    </subcellularLocation>
</comment>
<feature type="binding site" evidence="5">
    <location>
        <position position="224"/>
    </location>
    <ligand>
        <name>Mg(2+)</name>
        <dbReference type="ChEBI" id="CHEBI:18420"/>
    </ligand>
</feature>
<comment type="catalytic activity">
    <reaction evidence="5">
        <text>a 3-demethylubiquinone + S-adenosyl-L-methionine = a ubiquinone + S-adenosyl-L-homocysteine</text>
        <dbReference type="Rhea" id="RHEA:81215"/>
        <dbReference type="Rhea" id="RHEA-COMP:9565"/>
        <dbReference type="Rhea" id="RHEA-COMP:19654"/>
        <dbReference type="ChEBI" id="CHEBI:16389"/>
        <dbReference type="ChEBI" id="CHEBI:57856"/>
        <dbReference type="ChEBI" id="CHEBI:59789"/>
        <dbReference type="ChEBI" id="CHEBI:231825"/>
    </reaction>
</comment>
<evidence type="ECO:0000256" key="3">
    <source>
        <dbReference type="ARBA" id="ARBA00022688"/>
    </source>
</evidence>
<dbReference type="CDD" id="cd02440">
    <property type="entry name" value="AdoMet_MTases"/>
    <property type="match status" value="1"/>
</dbReference>
<comment type="caution">
    <text evidence="7">The sequence shown here is derived from an EMBL/GenBank/DDBJ whole genome shotgun (WGS) entry which is preliminary data.</text>
</comment>
<evidence type="ECO:0000313" key="8">
    <source>
        <dbReference type="Proteomes" id="UP001648503"/>
    </source>
</evidence>
<keyword evidence="1 5" id="KW-0489">Methyltransferase</keyword>
<keyword evidence="5" id="KW-0479">Metal-binding</keyword>
<name>A0ABQ8FIV9_9FUNG</name>
<evidence type="ECO:0000313" key="7">
    <source>
        <dbReference type="EMBL" id="KAH6599008.1"/>
    </source>
</evidence>
<comment type="pathway">
    <text evidence="5">Cofactor biosynthesis; ubiquinone biosynthesis.</text>
</comment>
<comment type="subunit">
    <text evidence="5">Component of a multi-subunit COQ enzyme complex, composed of at least COQ3, COQ4, COQ5, COQ6, COQ7 and COQ9.</text>
</comment>
<dbReference type="HAMAP" id="MF_00472">
    <property type="entry name" value="UbiG"/>
    <property type="match status" value="1"/>
</dbReference>
<feature type="binding site" evidence="5">
    <location>
        <position position="225"/>
    </location>
    <ligand>
        <name>Mg(2+)</name>
        <dbReference type="ChEBI" id="CHEBI:18420"/>
    </ligand>
</feature>
<feature type="region of interest" description="Disordered" evidence="6">
    <location>
        <begin position="58"/>
        <end position="88"/>
    </location>
</feature>
<dbReference type="PANTHER" id="PTHR43464:SF19">
    <property type="entry name" value="UBIQUINONE BIOSYNTHESIS O-METHYLTRANSFERASE, MITOCHONDRIAL"/>
    <property type="match status" value="1"/>
</dbReference>
<dbReference type="SUPFAM" id="SSF53335">
    <property type="entry name" value="S-adenosyl-L-methionine-dependent methyltransferases"/>
    <property type="match status" value="1"/>
</dbReference>
<comment type="catalytic activity">
    <reaction evidence="5">
        <text>a 3-demethylubiquinol + S-adenosyl-L-methionine = a ubiquinol + S-adenosyl-L-homocysteine + H(+)</text>
        <dbReference type="Rhea" id="RHEA:44380"/>
        <dbReference type="Rhea" id="RHEA-COMP:9566"/>
        <dbReference type="Rhea" id="RHEA-COMP:10914"/>
        <dbReference type="ChEBI" id="CHEBI:15378"/>
        <dbReference type="ChEBI" id="CHEBI:17976"/>
        <dbReference type="ChEBI" id="CHEBI:57856"/>
        <dbReference type="ChEBI" id="CHEBI:59789"/>
        <dbReference type="ChEBI" id="CHEBI:84422"/>
        <dbReference type="EC" id="2.1.1.64"/>
    </reaction>
</comment>
<dbReference type="InterPro" id="IPR029063">
    <property type="entry name" value="SAM-dependent_MTases_sf"/>
</dbReference>
<dbReference type="EC" id="2.1.1.64" evidence="5"/>
<feature type="binding site" evidence="5">
    <location>
        <position position="221"/>
    </location>
    <ligand>
        <name>Mg(2+)</name>
        <dbReference type="ChEBI" id="CHEBI:18420"/>
    </ligand>
</feature>
<keyword evidence="5" id="KW-0496">Mitochondrion</keyword>
<evidence type="ECO:0000256" key="1">
    <source>
        <dbReference type="ARBA" id="ARBA00022603"/>
    </source>
</evidence>
<dbReference type="Gene3D" id="3.40.50.150">
    <property type="entry name" value="Vaccinia Virus protein VP39"/>
    <property type="match status" value="1"/>
</dbReference>
<keyword evidence="5" id="KW-0999">Mitochondrion inner membrane</keyword>
<reference evidence="7 8" key="1">
    <citation type="submission" date="2021-02" db="EMBL/GenBank/DDBJ databases">
        <title>Variation within the Batrachochytrium salamandrivorans European outbreak.</title>
        <authorList>
            <person name="Kelly M."/>
            <person name="Pasmans F."/>
            <person name="Shea T.P."/>
            <person name="Munoz J.F."/>
            <person name="Carranza S."/>
            <person name="Cuomo C.A."/>
            <person name="Martel A."/>
        </authorList>
    </citation>
    <scope>NUCLEOTIDE SEQUENCE [LARGE SCALE GENOMIC DNA]</scope>
    <source>
        <strain evidence="7 8">AMFP18/2</strain>
    </source>
</reference>
<comment type="function">
    <text evidence="5">O-methyltransferase required for two non-consecutive steps during ubiquinone biosynthesis. Catalyzes the 2 O-methylation of 3,4-dihydroxy-5-(all-trans-polyprenyl)benzoic acid into 4-hydroxy-3-methoxy-5-(all-trans-polyprenyl)benzoic acid. Also catalyzes the last step of ubiquinone biosynthesis by mediating methylation of 3-demethylubiquinone into ubiquinone. Also able to mediate the methylation of 3-demethylubiquinol into ubiquinol.</text>
</comment>
<proteinExistence type="inferred from homology"/>
<comment type="similarity">
    <text evidence="5">Belongs to the class I-like SAM-binding methyltransferase superfamily. UbiG/COQ3 family.</text>
</comment>
<evidence type="ECO:0000256" key="5">
    <source>
        <dbReference type="HAMAP-Rule" id="MF_03190"/>
    </source>
</evidence>
<dbReference type="EC" id="2.1.1.114" evidence="5"/>
<keyword evidence="4 5" id="KW-0949">S-adenosyl-L-methionine</keyword>
<comment type="cofactor">
    <cofactor evidence="5">
        <name>Mg(2+)</name>
        <dbReference type="ChEBI" id="CHEBI:18420"/>
    </cofactor>
</comment>
<evidence type="ECO:0000256" key="4">
    <source>
        <dbReference type="ARBA" id="ARBA00022691"/>
    </source>
</evidence>
<keyword evidence="8" id="KW-1185">Reference proteome</keyword>
<keyword evidence="5" id="KW-0472">Membrane</keyword>
<keyword evidence="3 5" id="KW-0831">Ubiquinone biosynthesis</keyword>
<feature type="binding site" evidence="5">
    <location>
        <position position="117"/>
    </location>
    <ligand>
        <name>S-adenosyl-L-methionine</name>
        <dbReference type="ChEBI" id="CHEBI:59789"/>
    </ligand>
</feature>
<dbReference type="EC" id="2.1.1.-" evidence="5"/>
<dbReference type="Proteomes" id="UP001648503">
    <property type="component" value="Unassembled WGS sequence"/>
</dbReference>
<evidence type="ECO:0000256" key="2">
    <source>
        <dbReference type="ARBA" id="ARBA00022679"/>
    </source>
</evidence>
<dbReference type="PANTHER" id="PTHR43464">
    <property type="entry name" value="METHYLTRANSFERASE"/>
    <property type="match status" value="1"/>
</dbReference>
<feature type="binding site" evidence="5">
    <location>
        <position position="150"/>
    </location>
    <ligand>
        <name>S-adenosyl-L-methionine</name>
        <dbReference type="ChEBI" id="CHEBI:59789"/>
    </ligand>
</feature>
<sequence length="338" mass="36921">MIRRTAALFAQSTSIYSSYSKQAYSSCLNSSICRSSTPSGPTAIVNGGRFVHPQRACFSSTPHQPDAAEYSTHTKTDSRTASGSVDEDEISKFSRTAAEWWDENGQYALLHRMNPVRVGYVRNTLASQNALAPESTLALPFAGMRLLDIGCGGGFLSEALARLGAHVVGADASDENIKVAKVHYSLDRALSKGPGTIDYRHTTAEQLVEQGEQFDAVVALEIIEHVNNPKAFVQTCTQLVKPDGLVFFSTINRTPASYLFTILLAEHLLHWVPVGTHSHNKYIAPEELEMYLRAAGCHTMDISGIGYNPFSNAWSLLDSNQACKLDMNYILAARNSVV</sequence>
<dbReference type="Pfam" id="PF13489">
    <property type="entry name" value="Methyltransf_23"/>
    <property type="match status" value="1"/>
</dbReference>
<dbReference type="NCBIfam" id="TIGR01983">
    <property type="entry name" value="UbiG"/>
    <property type="match status" value="1"/>
</dbReference>
<gene>
    <name evidence="5" type="primary">COQ3</name>
    <name evidence="7" type="ORF">BASA50_003328</name>
</gene>
<dbReference type="InterPro" id="IPR010233">
    <property type="entry name" value="UbiG_MeTrfase"/>
</dbReference>
<dbReference type="EMBL" id="JAFCIX010000086">
    <property type="protein sequence ID" value="KAH6599008.1"/>
    <property type="molecule type" value="Genomic_DNA"/>
</dbReference>
<organism evidence="7 8">
    <name type="scientific">Batrachochytrium salamandrivorans</name>
    <dbReference type="NCBI Taxonomy" id="1357716"/>
    <lineage>
        <taxon>Eukaryota</taxon>
        <taxon>Fungi</taxon>
        <taxon>Fungi incertae sedis</taxon>
        <taxon>Chytridiomycota</taxon>
        <taxon>Chytridiomycota incertae sedis</taxon>
        <taxon>Chytridiomycetes</taxon>
        <taxon>Rhizophydiales</taxon>
        <taxon>Rhizophydiales incertae sedis</taxon>
        <taxon>Batrachochytrium</taxon>
    </lineage>
</organism>
<comment type="catalytic activity">
    <reaction evidence="5">
        <text>a 3,4-dihydroxy-5-(all-trans-polyprenyl)benzoate + S-adenosyl-L-methionine = a 4-hydroxy-3-methoxy-5-(all-trans-polyprenyl)benzoate + S-adenosyl-L-homocysteine + H(+)</text>
        <dbReference type="Rhea" id="RHEA:44452"/>
        <dbReference type="Rhea" id="RHEA-COMP:10930"/>
        <dbReference type="Rhea" id="RHEA-COMP:10931"/>
        <dbReference type="ChEBI" id="CHEBI:15378"/>
        <dbReference type="ChEBI" id="CHEBI:57856"/>
        <dbReference type="ChEBI" id="CHEBI:59789"/>
        <dbReference type="ChEBI" id="CHEBI:64694"/>
        <dbReference type="ChEBI" id="CHEBI:84443"/>
        <dbReference type="EC" id="2.1.1.114"/>
    </reaction>
</comment>
<protein>
    <recommendedName>
        <fullName evidence="5">Ubiquinone biosynthesis O-methyltransferase, mitochondrial</fullName>
    </recommendedName>
    <alternativeName>
        <fullName evidence="5">3-demethylubiquinol 3-O-methyltransferase</fullName>
        <ecNumber evidence="5">2.1.1.64</ecNumber>
    </alternativeName>
    <alternativeName>
        <fullName evidence="5">3-demethylubiquinone 3-O-methyltransferase</fullName>
        <ecNumber evidence="5">2.1.1.-</ecNumber>
    </alternativeName>
    <alternativeName>
        <fullName evidence="5">Polyprenyldihydroxybenzoate methyltransferase</fullName>
        <ecNumber evidence="5">2.1.1.114</ecNumber>
    </alternativeName>
</protein>
<feature type="binding site" evidence="5">
    <location>
        <position position="220"/>
    </location>
    <ligand>
        <name>S-adenosyl-L-methionine</name>
        <dbReference type="ChEBI" id="CHEBI:59789"/>
    </ligand>
</feature>
<keyword evidence="5" id="KW-0460">Magnesium</keyword>
<keyword evidence="2 5" id="KW-0808">Transferase</keyword>